<organism evidence="1 2">
    <name type="scientific">Protopolystoma xenopodis</name>
    <dbReference type="NCBI Taxonomy" id="117903"/>
    <lineage>
        <taxon>Eukaryota</taxon>
        <taxon>Metazoa</taxon>
        <taxon>Spiralia</taxon>
        <taxon>Lophotrochozoa</taxon>
        <taxon>Platyhelminthes</taxon>
        <taxon>Monogenea</taxon>
        <taxon>Polyopisthocotylea</taxon>
        <taxon>Polystomatidea</taxon>
        <taxon>Polystomatidae</taxon>
        <taxon>Protopolystoma</taxon>
    </lineage>
</organism>
<dbReference type="EMBL" id="CAAALY010120363">
    <property type="protein sequence ID" value="VEL31261.1"/>
    <property type="molecule type" value="Genomic_DNA"/>
</dbReference>
<evidence type="ECO:0000313" key="1">
    <source>
        <dbReference type="EMBL" id="VEL31261.1"/>
    </source>
</evidence>
<dbReference type="AlphaFoldDB" id="A0A3S5BN17"/>
<accession>A0A3S5BN17</accession>
<sequence length="102" mass="10814">MAQQTPKSHSLKIPDNYLGQQGAYISSNGAFICHHTPNQPMRRGSVVCLAPCPSPPHLSSAYFVYAPADGLCRLASAGLHKRASGAFLAGPCPSNQPQRQSP</sequence>
<proteinExistence type="predicted"/>
<protein>
    <submittedName>
        <fullName evidence="1">Uncharacterized protein</fullName>
    </submittedName>
</protein>
<comment type="caution">
    <text evidence="1">The sequence shown here is derived from an EMBL/GenBank/DDBJ whole genome shotgun (WGS) entry which is preliminary data.</text>
</comment>
<dbReference type="Proteomes" id="UP000784294">
    <property type="component" value="Unassembled WGS sequence"/>
</dbReference>
<reference evidence="1" key="1">
    <citation type="submission" date="2018-11" db="EMBL/GenBank/DDBJ databases">
        <authorList>
            <consortium name="Pathogen Informatics"/>
        </authorList>
    </citation>
    <scope>NUCLEOTIDE SEQUENCE</scope>
</reference>
<keyword evidence="2" id="KW-1185">Reference proteome</keyword>
<evidence type="ECO:0000313" key="2">
    <source>
        <dbReference type="Proteomes" id="UP000784294"/>
    </source>
</evidence>
<gene>
    <name evidence="1" type="ORF">PXEA_LOCUS24701</name>
</gene>
<name>A0A3S5BN17_9PLAT</name>